<protein>
    <submittedName>
        <fullName evidence="1">Four helix bundle protein</fullName>
    </submittedName>
</protein>
<dbReference type="EMBL" id="JBHSKT010000001">
    <property type="protein sequence ID" value="MFC5269535.1"/>
    <property type="molecule type" value="Genomic_DNA"/>
</dbReference>
<comment type="caution">
    <text evidence="1">The sequence shown here is derived from an EMBL/GenBank/DDBJ whole genome shotgun (WGS) entry which is preliminary data.</text>
</comment>
<sequence>MHRFKELKVWQEAMELAKAVYATTKLFPTEEKFGLTSQINRAAVSIPSNIAEGSGRGTDKDFAQFLNIALGSAFELETQIILANSFGFIPAENATILLEKTDKTQRMLNSFRMTIMKSPK</sequence>
<evidence type="ECO:0000313" key="1">
    <source>
        <dbReference type="EMBL" id="MFC5269535.1"/>
    </source>
</evidence>
<dbReference type="InterPro" id="IPR036583">
    <property type="entry name" value="23S_rRNA_IVS_sf"/>
</dbReference>
<gene>
    <name evidence="1" type="ORF">ACFPIB_02860</name>
</gene>
<dbReference type="Proteomes" id="UP001596161">
    <property type="component" value="Unassembled WGS sequence"/>
</dbReference>
<name>A0ABW0E8Z5_9BACT</name>
<keyword evidence="2" id="KW-1185">Reference proteome</keyword>
<proteinExistence type="predicted"/>
<dbReference type="InterPro" id="IPR012657">
    <property type="entry name" value="23S_rRNA-intervening_sequence"/>
</dbReference>
<dbReference type="SUPFAM" id="SSF158446">
    <property type="entry name" value="IVS-encoded protein-like"/>
    <property type="match status" value="1"/>
</dbReference>
<organism evidence="1 2">
    <name type="scientific">Adhaeribacter terreus</name>
    <dbReference type="NCBI Taxonomy" id="529703"/>
    <lineage>
        <taxon>Bacteria</taxon>
        <taxon>Pseudomonadati</taxon>
        <taxon>Bacteroidota</taxon>
        <taxon>Cytophagia</taxon>
        <taxon>Cytophagales</taxon>
        <taxon>Hymenobacteraceae</taxon>
        <taxon>Adhaeribacter</taxon>
    </lineage>
</organism>
<dbReference type="NCBIfam" id="TIGR02436">
    <property type="entry name" value="four helix bundle protein"/>
    <property type="match status" value="1"/>
</dbReference>
<dbReference type="Pfam" id="PF05635">
    <property type="entry name" value="23S_rRNA_IVP"/>
    <property type="match status" value="1"/>
</dbReference>
<reference evidence="2" key="1">
    <citation type="journal article" date="2019" name="Int. J. Syst. Evol. Microbiol.">
        <title>The Global Catalogue of Microorganisms (GCM) 10K type strain sequencing project: providing services to taxonomists for standard genome sequencing and annotation.</title>
        <authorList>
            <consortium name="The Broad Institute Genomics Platform"/>
            <consortium name="The Broad Institute Genome Sequencing Center for Infectious Disease"/>
            <person name="Wu L."/>
            <person name="Ma J."/>
        </authorList>
    </citation>
    <scope>NUCLEOTIDE SEQUENCE [LARGE SCALE GENOMIC DNA]</scope>
    <source>
        <strain evidence="2">KACC 12602</strain>
    </source>
</reference>
<dbReference type="PANTHER" id="PTHR38471:SF2">
    <property type="entry name" value="FOUR HELIX BUNDLE PROTEIN"/>
    <property type="match status" value="1"/>
</dbReference>
<dbReference type="RefSeq" id="WP_378015911.1">
    <property type="nucleotide sequence ID" value="NZ_JBHSKT010000001.1"/>
</dbReference>
<dbReference type="NCBIfam" id="NF008911">
    <property type="entry name" value="PRK12275.1-2"/>
    <property type="match status" value="1"/>
</dbReference>
<evidence type="ECO:0000313" key="2">
    <source>
        <dbReference type="Proteomes" id="UP001596161"/>
    </source>
</evidence>
<dbReference type="CDD" id="cd16377">
    <property type="entry name" value="23S_rRNA_IVP_like"/>
    <property type="match status" value="1"/>
</dbReference>
<accession>A0ABW0E8Z5</accession>
<dbReference type="PANTHER" id="PTHR38471">
    <property type="entry name" value="FOUR HELIX BUNDLE PROTEIN"/>
    <property type="match status" value="1"/>
</dbReference>
<dbReference type="Gene3D" id="1.20.1440.60">
    <property type="entry name" value="23S rRNA-intervening sequence"/>
    <property type="match status" value="1"/>
</dbReference>